<feature type="region of interest" description="Disordered" evidence="1">
    <location>
        <begin position="1"/>
        <end position="20"/>
    </location>
</feature>
<reference evidence="2" key="1">
    <citation type="submission" date="2013-07" db="EMBL/GenBank/DDBJ databases">
        <title>Midgut Transcriptome Profiling of Anoplphora glabripennis, a Lignocellulose Degrading, Wood-Boring Cerambycid.</title>
        <authorList>
            <person name="Scully E.D."/>
            <person name="Hoover K."/>
            <person name="Carlson J.E."/>
            <person name="Tien M."/>
            <person name="Geib S.M."/>
        </authorList>
    </citation>
    <scope>NUCLEOTIDE SEQUENCE</scope>
</reference>
<accession>V5FZK3</accession>
<feature type="compositionally biased region" description="Low complexity" evidence="1">
    <location>
        <begin position="10"/>
        <end position="19"/>
    </location>
</feature>
<dbReference type="EMBL" id="GALX01005346">
    <property type="protein sequence ID" value="JAB63120.1"/>
    <property type="molecule type" value="Transcribed_RNA"/>
</dbReference>
<dbReference type="AlphaFoldDB" id="V5FZK3"/>
<protein>
    <recommendedName>
        <fullName evidence="3">Retrotransposon gag domain-containing protein</fullName>
    </recommendedName>
</protein>
<evidence type="ECO:0008006" key="3">
    <source>
        <dbReference type="Google" id="ProtNLM"/>
    </source>
</evidence>
<name>V5FZK3_ANOGL</name>
<proteinExistence type="predicted"/>
<evidence type="ECO:0000256" key="1">
    <source>
        <dbReference type="SAM" id="MobiDB-lite"/>
    </source>
</evidence>
<sequence length="224" mass="25431">MPVTTRNMAQQQQPNQSAQEVVEPYKLNEIFSIVREYDGNQINLNTFLSSCKTAYDMAIGNQKLLLTVHVKNKLKGRAAEIVNSRNPTTWDEIKILLESHFGDSRDLTSLIQDLQRIRQLPSESPLTFIARLQTHEAKMHASIHKQQLTGAQKQLTDAMVLNTLLTGLEPKIGHVVRASNPGDMLTAIVRVRRELQLNYFENQKFNRNNANIPARKPNTPLPVK</sequence>
<evidence type="ECO:0000313" key="2">
    <source>
        <dbReference type="EMBL" id="JAB63120.1"/>
    </source>
</evidence>
<organism evidence="2">
    <name type="scientific">Anoplophora glabripennis</name>
    <name type="common">Asian longhorn beetle</name>
    <name type="synonym">Anoplophora nobilis</name>
    <dbReference type="NCBI Taxonomy" id="217634"/>
    <lineage>
        <taxon>Eukaryota</taxon>
        <taxon>Metazoa</taxon>
        <taxon>Ecdysozoa</taxon>
        <taxon>Arthropoda</taxon>
        <taxon>Hexapoda</taxon>
        <taxon>Insecta</taxon>
        <taxon>Pterygota</taxon>
        <taxon>Neoptera</taxon>
        <taxon>Endopterygota</taxon>
        <taxon>Coleoptera</taxon>
        <taxon>Polyphaga</taxon>
        <taxon>Cucujiformia</taxon>
        <taxon>Chrysomeloidea</taxon>
        <taxon>Cerambycidae</taxon>
        <taxon>Lamiinae</taxon>
        <taxon>Lamiini</taxon>
        <taxon>Anoplophora</taxon>
    </lineage>
</organism>